<feature type="chain" id="PRO_5007506751" description="Glutathione hydrolase proenzyme" evidence="8">
    <location>
        <begin position="32"/>
        <end position="579"/>
    </location>
</feature>
<dbReference type="GO" id="GO:0006750">
    <property type="term" value="P:glutathione biosynthetic process"/>
    <property type="evidence" value="ECO:0007669"/>
    <property type="project" value="UniProtKB-KW"/>
</dbReference>
<keyword evidence="8" id="KW-0732">Signal</keyword>
<keyword evidence="10" id="KW-1185">Reference proteome</keyword>
<reference evidence="9 10" key="1">
    <citation type="journal article" date="2014" name="Proc. Natl. Acad. Sci. U.S.A.">
        <title>Functional type 2 photosynthetic reaction centers found in the rare bacterial phylum Gemmatimonadetes.</title>
        <authorList>
            <person name="Zeng Y."/>
            <person name="Feng F."/>
            <person name="Medova H."/>
            <person name="Dean J."/>
            <person name="Koblizek M."/>
        </authorList>
    </citation>
    <scope>NUCLEOTIDE SEQUENCE [LARGE SCALE GENOMIC DNA]</scope>
    <source>
        <strain evidence="9 10">AP64</strain>
    </source>
</reference>
<dbReference type="InterPro" id="IPR029055">
    <property type="entry name" value="Ntn_hydrolases_N"/>
</dbReference>
<dbReference type="EMBL" id="CP011454">
    <property type="protein sequence ID" value="AMW05769.1"/>
    <property type="molecule type" value="Genomic_DNA"/>
</dbReference>
<dbReference type="InterPro" id="IPR052896">
    <property type="entry name" value="GGT-like_enzyme"/>
</dbReference>
<feature type="active site" description="Nucleophile" evidence="4">
    <location>
        <position position="381"/>
    </location>
</feature>
<dbReference type="PANTHER" id="PTHR43881:SF1">
    <property type="entry name" value="GAMMA-GLUTAMYLTRANSPEPTIDASE (AFU_ORTHOLOGUE AFUA_4G13580)"/>
    <property type="match status" value="1"/>
</dbReference>
<dbReference type="GO" id="GO:0006751">
    <property type="term" value="P:glutathione catabolic process"/>
    <property type="evidence" value="ECO:0007669"/>
    <property type="project" value="UniProtKB-UniRule"/>
</dbReference>
<keyword evidence="6" id="KW-0378">Hydrolase</keyword>
<gene>
    <name evidence="9" type="ORF">GEMMAAP_15120</name>
</gene>
<dbReference type="SUPFAM" id="SSF56235">
    <property type="entry name" value="N-terminal nucleophile aminohydrolases (Ntn hydrolases)"/>
    <property type="match status" value="1"/>
</dbReference>
<accession>A0A143BL58</accession>
<reference evidence="9 10" key="2">
    <citation type="journal article" date="2016" name="Environ. Microbiol. Rep.">
        <title>Metagenomic evidence for the presence of phototrophic Gemmatimonadetes bacteria in diverse environments.</title>
        <authorList>
            <person name="Zeng Y."/>
            <person name="Baumbach J."/>
            <person name="Barbosa E.G."/>
            <person name="Azevedo V."/>
            <person name="Zhang C."/>
            <person name="Koblizek M."/>
        </authorList>
    </citation>
    <scope>NUCLEOTIDE SEQUENCE [LARGE SCALE GENOMIC DNA]</scope>
    <source>
        <strain evidence="9 10">AP64</strain>
    </source>
</reference>
<keyword evidence="6" id="KW-0317">Glutathione biosynthesis</keyword>
<feature type="signal peptide" evidence="8">
    <location>
        <begin position="1"/>
        <end position="31"/>
    </location>
</feature>
<dbReference type="EC" id="3.4.19.13" evidence="6"/>
<dbReference type="EC" id="2.3.2.2" evidence="6"/>
<evidence type="ECO:0000256" key="1">
    <source>
        <dbReference type="ARBA" id="ARBA00001049"/>
    </source>
</evidence>
<dbReference type="Proteomes" id="UP000076404">
    <property type="component" value="Chromosome"/>
</dbReference>
<evidence type="ECO:0000256" key="3">
    <source>
        <dbReference type="ARBA" id="ARBA00047417"/>
    </source>
</evidence>
<dbReference type="Pfam" id="PF01019">
    <property type="entry name" value="G_glu_transpept"/>
    <property type="match status" value="1"/>
</dbReference>
<evidence type="ECO:0000256" key="2">
    <source>
        <dbReference type="ARBA" id="ARBA00001089"/>
    </source>
</evidence>
<dbReference type="KEGG" id="gph:GEMMAAP_15120"/>
<dbReference type="PRINTS" id="PR01210">
    <property type="entry name" value="GGTRANSPTASE"/>
</dbReference>
<dbReference type="AlphaFoldDB" id="A0A143BL58"/>
<dbReference type="eggNOG" id="COG0405">
    <property type="taxonomic scope" value="Bacteria"/>
</dbReference>
<feature type="region of interest" description="Disordered" evidence="7">
    <location>
        <begin position="554"/>
        <end position="579"/>
    </location>
</feature>
<dbReference type="NCBIfam" id="TIGR00066">
    <property type="entry name" value="g_glut_trans"/>
    <property type="match status" value="1"/>
</dbReference>
<evidence type="ECO:0000256" key="4">
    <source>
        <dbReference type="PIRSR" id="PIRSR600101-1"/>
    </source>
</evidence>
<protein>
    <recommendedName>
        <fullName evidence="6">Glutathione hydrolase proenzyme</fullName>
        <ecNumber evidence="6">2.3.2.2</ecNumber>
        <ecNumber evidence="6">3.4.19.13</ecNumber>
    </recommendedName>
    <component>
        <recommendedName>
            <fullName evidence="6">Glutathione hydrolase large chain</fullName>
        </recommendedName>
    </component>
    <component>
        <recommendedName>
            <fullName evidence="6">Glutathione hydrolase small chain</fullName>
        </recommendedName>
    </component>
</protein>
<dbReference type="UniPathway" id="UPA00204"/>
<keyword evidence="6" id="KW-0865">Zymogen</keyword>
<keyword evidence="6" id="KW-0012">Acyltransferase</keyword>
<comment type="catalytic activity">
    <reaction evidence="1 6">
        <text>an S-substituted glutathione + H2O = an S-substituted L-cysteinylglycine + L-glutamate</text>
        <dbReference type="Rhea" id="RHEA:59468"/>
        <dbReference type="ChEBI" id="CHEBI:15377"/>
        <dbReference type="ChEBI" id="CHEBI:29985"/>
        <dbReference type="ChEBI" id="CHEBI:90779"/>
        <dbReference type="ChEBI" id="CHEBI:143103"/>
        <dbReference type="EC" id="3.4.19.13"/>
    </reaction>
</comment>
<dbReference type="GO" id="GO:0103068">
    <property type="term" value="F:leukotriene C4 gamma-glutamyl transferase activity"/>
    <property type="evidence" value="ECO:0007669"/>
    <property type="project" value="UniProtKB-EC"/>
</dbReference>
<evidence type="ECO:0000256" key="5">
    <source>
        <dbReference type="PIRSR" id="PIRSR600101-2"/>
    </source>
</evidence>
<dbReference type="Gene3D" id="3.60.20.40">
    <property type="match status" value="1"/>
</dbReference>
<dbReference type="InterPro" id="IPR000101">
    <property type="entry name" value="GGT_peptidase"/>
</dbReference>
<dbReference type="Gene3D" id="1.10.246.130">
    <property type="match status" value="1"/>
</dbReference>
<evidence type="ECO:0000256" key="6">
    <source>
        <dbReference type="RuleBase" id="RU368036"/>
    </source>
</evidence>
<comment type="PTM">
    <text evidence="6">Cleaved by autocatalysis into a large and a small subunit.</text>
</comment>
<comment type="similarity">
    <text evidence="6">Belongs to the gamma-glutamyltransferase family.</text>
</comment>
<proteinExistence type="inferred from homology"/>
<dbReference type="PANTHER" id="PTHR43881">
    <property type="entry name" value="GAMMA-GLUTAMYLTRANSPEPTIDASE (AFU_ORTHOLOGUE AFUA_4G13580)"/>
    <property type="match status" value="1"/>
</dbReference>
<name>A0A143BL58_9BACT</name>
<dbReference type="InterPro" id="IPR043138">
    <property type="entry name" value="GGT_lsub"/>
</dbReference>
<evidence type="ECO:0000313" key="10">
    <source>
        <dbReference type="Proteomes" id="UP000076404"/>
    </source>
</evidence>
<dbReference type="InterPro" id="IPR043137">
    <property type="entry name" value="GGT_ssub_C"/>
</dbReference>
<comment type="catalytic activity">
    <reaction evidence="2 6">
        <text>glutathione + H2O = L-cysteinylglycine + L-glutamate</text>
        <dbReference type="Rhea" id="RHEA:28807"/>
        <dbReference type="ChEBI" id="CHEBI:15377"/>
        <dbReference type="ChEBI" id="CHEBI:29985"/>
        <dbReference type="ChEBI" id="CHEBI:57925"/>
        <dbReference type="ChEBI" id="CHEBI:61694"/>
        <dbReference type="EC" id="3.4.19.13"/>
    </reaction>
</comment>
<sequence>MRVFTSFRPIMRSSVASVLALLVLPAVTAGAQDRSQSRSMVQSTQGVVASESVLASQVGAQVLERGGNAIDAAIAMNAMMGLVAPMNDGIGGDMFAIVYDAKSKQLYGVNASGWAPKAMTPAYLRGKGHTRMPSRGIDAATVPGAVKGWEVLRNRFGRLSMADILQPAIQYAEQGFPVGEVVSVYWSDSEKALRADSATARTYLINGKLPAIGDVFRNPDLAWSYKQISTAGAKAFYQGAIAQKLLASQRQHGGVMTAADLAEFEAEWVTPISTTYRGWTVYELPPNGQGIAALEMLNIMEQFPLASMGHNTVPALHYMIEAKKLAYLDMQRYNGDPRFAKVPVTALLSKAYATQRAQLIKATRATCDLSYGTPEGTDNGTTYLSAVDKEGNMVSFIQSNYSTVGFGAGLVAAGTGFVWHNRGGGFTLDDQSPNVVAGRKRPLHTIIPGFMEKGDEKIAFGIMGGWNQSQAHAQFVSNIVDFGLNIQGAIDAPRFSKETFPGCDVNFESRIAKSTRDSLAAMGHEIVMRGDYSSTRMGSGQAVYRNFTTGLNAGASDPRKDGAAVSELLPVTRVTPRRK</sequence>
<comment type="catalytic activity">
    <reaction evidence="3 6">
        <text>an N-terminal (5-L-glutamyl)-[peptide] + an alpha-amino acid = 5-L-glutamyl amino acid + an N-terminal L-alpha-aminoacyl-[peptide]</text>
        <dbReference type="Rhea" id="RHEA:23904"/>
        <dbReference type="Rhea" id="RHEA-COMP:9780"/>
        <dbReference type="Rhea" id="RHEA-COMP:9795"/>
        <dbReference type="ChEBI" id="CHEBI:77644"/>
        <dbReference type="ChEBI" id="CHEBI:78597"/>
        <dbReference type="ChEBI" id="CHEBI:78599"/>
        <dbReference type="ChEBI" id="CHEBI:78608"/>
        <dbReference type="EC" id="2.3.2.2"/>
    </reaction>
</comment>
<evidence type="ECO:0000256" key="8">
    <source>
        <dbReference type="SAM" id="SignalP"/>
    </source>
</evidence>
<comment type="subunit">
    <text evidence="6">This enzyme consists of two polypeptide chains, which are synthesized in precursor form from a single polypeptide.</text>
</comment>
<comment type="pathway">
    <text evidence="6">Sulfur metabolism; glutathione metabolism.</text>
</comment>
<keyword evidence="6 9" id="KW-0808">Transferase</keyword>
<dbReference type="GO" id="GO:0036374">
    <property type="term" value="F:glutathione hydrolase activity"/>
    <property type="evidence" value="ECO:0007669"/>
    <property type="project" value="UniProtKB-UniRule"/>
</dbReference>
<dbReference type="STRING" id="1379270.GEMMAAP_15120"/>
<feature type="binding site" evidence="5">
    <location>
        <position position="465"/>
    </location>
    <ligand>
        <name>L-glutamate</name>
        <dbReference type="ChEBI" id="CHEBI:29985"/>
    </ligand>
</feature>
<evidence type="ECO:0000256" key="7">
    <source>
        <dbReference type="SAM" id="MobiDB-lite"/>
    </source>
</evidence>
<evidence type="ECO:0000313" key="9">
    <source>
        <dbReference type="EMBL" id="AMW05769.1"/>
    </source>
</evidence>
<organism evidence="9 10">
    <name type="scientific">Gemmatimonas phototrophica</name>
    <dbReference type="NCBI Taxonomy" id="1379270"/>
    <lineage>
        <taxon>Bacteria</taxon>
        <taxon>Pseudomonadati</taxon>
        <taxon>Gemmatimonadota</taxon>
        <taxon>Gemmatimonadia</taxon>
        <taxon>Gemmatimonadales</taxon>
        <taxon>Gemmatimonadaceae</taxon>
        <taxon>Gemmatimonas</taxon>
    </lineage>
</organism>